<accession>A0A382U710</accession>
<gene>
    <name evidence="1" type="ORF">METZ01_LOCUS382877</name>
</gene>
<name>A0A382U710_9ZZZZ</name>
<organism evidence="1">
    <name type="scientific">marine metagenome</name>
    <dbReference type="NCBI Taxonomy" id="408172"/>
    <lineage>
        <taxon>unclassified sequences</taxon>
        <taxon>metagenomes</taxon>
        <taxon>ecological metagenomes</taxon>
    </lineage>
</organism>
<evidence type="ECO:0000313" key="1">
    <source>
        <dbReference type="EMBL" id="SVD30023.1"/>
    </source>
</evidence>
<dbReference type="AlphaFoldDB" id="A0A382U710"/>
<proteinExistence type="predicted"/>
<feature type="non-terminal residue" evidence="1">
    <location>
        <position position="1"/>
    </location>
</feature>
<reference evidence="1" key="1">
    <citation type="submission" date="2018-05" db="EMBL/GenBank/DDBJ databases">
        <authorList>
            <person name="Lanie J.A."/>
            <person name="Ng W.-L."/>
            <person name="Kazmierczak K.M."/>
            <person name="Andrzejewski T.M."/>
            <person name="Davidsen T.M."/>
            <person name="Wayne K.J."/>
            <person name="Tettelin H."/>
            <person name="Glass J.I."/>
            <person name="Rusch D."/>
            <person name="Podicherti R."/>
            <person name="Tsui H.-C.T."/>
            <person name="Winkler M.E."/>
        </authorList>
    </citation>
    <scope>NUCLEOTIDE SEQUENCE</scope>
</reference>
<dbReference type="EMBL" id="UINC01141970">
    <property type="protein sequence ID" value="SVD30023.1"/>
    <property type="molecule type" value="Genomic_DNA"/>
</dbReference>
<protein>
    <submittedName>
        <fullName evidence="1">Uncharacterized protein</fullName>
    </submittedName>
</protein>
<feature type="non-terminal residue" evidence="1">
    <location>
        <position position="42"/>
    </location>
</feature>
<sequence length="42" mass="4626">VCLHFWNVPRIFVDIDDDGAGCWDMGIFAVGAKEIITAVMLS</sequence>